<feature type="compositionally biased region" description="Polar residues" evidence="1">
    <location>
        <begin position="615"/>
        <end position="635"/>
    </location>
</feature>
<proteinExistence type="predicted"/>
<comment type="caution">
    <text evidence="3">The sequence shown here is derived from an EMBL/GenBank/DDBJ whole genome shotgun (WGS) entry which is preliminary data.</text>
</comment>
<feature type="compositionally biased region" description="Pro residues" evidence="1">
    <location>
        <begin position="643"/>
        <end position="657"/>
    </location>
</feature>
<evidence type="ECO:0000256" key="2">
    <source>
        <dbReference type="SAM" id="SignalP"/>
    </source>
</evidence>
<dbReference type="Proteomes" id="UP001390339">
    <property type="component" value="Unassembled WGS sequence"/>
</dbReference>
<feature type="compositionally biased region" description="Acidic residues" evidence="1">
    <location>
        <begin position="600"/>
        <end position="609"/>
    </location>
</feature>
<feature type="signal peptide" evidence="2">
    <location>
        <begin position="1"/>
        <end position="30"/>
    </location>
</feature>
<protein>
    <submittedName>
        <fullName evidence="3">Galactose oxidase</fullName>
    </submittedName>
</protein>
<sequence>MANTMSSQNAAGLRCSALLIIWSLLSVAQAQALPYIPTTILLPGPSIDGQTPSADIAYIFAPRDDTVDLLTLNVSSTVKAADKTIRTVSSGLPFLASNNTAFAPTTVDNGSLIVYTGDCAASTSGALWILNYAAGDGPASWTEIPLPLEDSSIYTGPGMLGAAMGFSTTLQPTVSPATIYTYGGMCPAGNFSAGGTQATGRYSNQMVKVSPPGIGGSGYSVETVANKGAPIPEAGFTLTELSPSISNRSGVVTQQVNHVLIGGHTRTAFVNMSTAAIWSLPEESWGYVHIDVATESSSRAQFATKSTSEDINPRSGHTAVLNEDGTAIVVFGGWVGDTSTAATPQMLVLEVGAGYGGKGAWQWSVPDSQPSGPAIYGHGATLLPGNVMMVYGGHAISSSTTKVKRQTAGSVGNEPRFLNLTTMSWSDVYNNPTYLAAGGVPASSSEDDAKRRLGIGLGVGLGLTAVFGALLVNWCYRRRERRKYAAREETIRSLAQDNSRFLGDGDDDPMMEHDNHPRAWYAGGHDPYHAGSQSLAYESLRAGRGSMDGHQGLMQAAPIMRKPVAPRAAKGQYQPSLTGAYDPFLDHRTRGAGAIHPIYEDDEDDEARDTEEPMSPSTPIDDSKRISNPFSTPTQERQERPLSFPPPARGPGSPSPEPAQRRQSVTDPEVQDWMSDVDAADALLTSHISNTPKGNVGRTSPVRRNKSTRSAHGPEDESRTGSGLSDANRSNISRSNSFRLGVVPGFGVGAATAAAEGRQGTSGSNGSSNSTASVPSGETYNTARSSFPALQAEGPALLMGRRSLAYDEDDEPGSPSKFKPRRGWLGSLRRVFSGTTPSPSPTDTERTGSPRRDSMAEASDYDPRYGGLGTIAAGGLLRRKAGRDAWEASDRHATDTSVAAGAAGAAAGKERVLRDDDSDEWDIEKAVERRLVQVMFTVPREPLRITNGEPDLESGEDVVLVDPEGEADIGDGYHAITTDDVEGAPAAPAIARLSSKGSNKEKEEQLQPHGLLRMPSLGGSKPARDTVDSALGTEIGSPTSETGRPVSRDSHDLLAVPEEQCDSMTTASWKSLDVSSGSGSDIELQPSRTSGHSEGEVLSAEVVTMERPRTRVLAMVEQFETRSRTPSPDRPDRP</sequence>
<feature type="chain" id="PRO_5045754000" evidence="2">
    <location>
        <begin position="31"/>
        <end position="1134"/>
    </location>
</feature>
<organism evidence="3 4">
    <name type="scientific">Apiospora arundinis</name>
    <dbReference type="NCBI Taxonomy" id="335852"/>
    <lineage>
        <taxon>Eukaryota</taxon>
        <taxon>Fungi</taxon>
        <taxon>Dikarya</taxon>
        <taxon>Ascomycota</taxon>
        <taxon>Pezizomycotina</taxon>
        <taxon>Sordariomycetes</taxon>
        <taxon>Xylariomycetidae</taxon>
        <taxon>Amphisphaeriales</taxon>
        <taxon>Apiosporaceae</taxon>
        <taxon>Apiospora</taxon>
    </lineage>
</organism>
<evidence type="ECO:0000313" key="4">
    <source>
        <dbReference type="Proteomes" id="UP001390339"/>
    </source>
</evidence>
<feature type="compositionally biased region" description="Low complexity" evidence="1">
    <location>
        <begin position="761"/>
        <end position="777"/>
    </location>
</feature>
<feature type="compositionally biased region" description="Basic and acidic residues" evidence="1">
    <location>
        <begin position="882"/>
        <end position="894"/>
    </location>
</feature>
<feature type="region of interest" description="Disordered" evidence="1">
    <location>
        <begin position="882"/>
        <end position="919"/>
    </location>
</feature>
<dbReference type="SUPFAM" id="SSF50965">
    <property type="entry name" value="Galactose oxidase, central domain"/>
    <property type="match status" value="1"/>
</dbReference>
<dbReference type="InterPro" id="IPR015915">
    <property type="entry name" value="Kelch-typ_b-propeller"/>
</dbReference>
<dbReference type="InterPro" id="IPR011043">
    <property type="entry name" value="Gal_Oxase/kelch_b-propeller"/>
</dbReference>
<name>A0ABR2IT88_9PEZI</name>
<feature type="compositionally biased region" description="Basic and acidic residues" evidence="1">
    <location>
        <begin position="843"/>
        <end position="855"/>
    </location>
</feature>
<feature type="region of interest" description="Disordered" evidence="1">
    <location>
        <begin position="597"/>
        <end position="867"/>
    </location>
</feature>
<evidence type="ECO:0000256" key="1">
    <source>
        <dbReference type="SAM" id="MobiDB-lite"/>
    </source>
</evidence>
<feature type="region of interest" description="Disordered" evidence="1">
    <location>
        <begin position="991"/>
        <end position="1100"/>
    </location>
</feature>
<evidence type="ECO:0000313" key="3">
    <source>
        <dbReference type="EMBL" id="KAK8868048.1"/>
    </source>
</evidence>
<keyword evidence="4" id="KW-1185">Reference proteome</keyword>
<keyword evidence="2" id="KW-0732">Signal</keyword>
<gene>
    <name evidence="3" type="ORF">PGQ11_006626</name>
</gene>
<accession>A0ABR2IT88</accession>
<feature type="compositionally biased region" description="Polar residues" evidence="1">
    <location>
        <begin position="1062"/>
        <end position="1079"/>
    </location>
</feature>
<dbReference type="Gene3D" id="2.120.10.80">
    <property type="entry name" value="Kelch-type beta propeller"/>
    <property type="match status" value="1"/>
</dbReference>
<dbReference type="EMBL" id="JAPCWZ010000004">
    <property type="protein sequence ID" value="KAK8868048.1"/>
    <property type="molecule type" value="Genomic_DNA"/>
</dbReference>
<reference evidence="3 4" key="1">
    <citation type="journal article" date="2024" name="IMA Fungus">
        <title>Apiospora arundinis, a panoply of carbohydrate-active enzymes and secondary metabolites.</title>
        <authorList>
            <person name="Sorensen T."/>
            <person name="Petersen C."/>
            <person name="Muurmann A.T."/>
            <person name="Christiansen J.V."/>
            <person name="Brundto M.L."/>
            <person name="Overgaard C.K."/>
            <person name="Boysen A.T."/>
            <person name="Wollenberg R.D."/>
            <person name="Larsen T.O."/>
            <person name="Sorensen J.L."/>
            <person name="Nielsen K.L."/>
            <person name="Sondergaard T.E."/>
        </authorList>
    </citation>
    <scope>NUCLEOTIDE SEQUENCE [LARGE SCALE GENOMIC DNA]</scope>
    <source>
        <strain evidence="3 4">AAU 773</strain>
    </source>
</reference>
<feature type="compositionally biased region" description="Low complexity" evidence="1">
    <location>
        <begin position="728"/>
        <end position="739"/>
    </location>
</feature>